<reference evidence="4" key="1">
    <citation type="submission" date="2021-04" db="EMBL/GenBank/DDBJ databases">
        <authorList>
            <consortium name="Molecular Ecology Group"/>
        </authorList>
    </citation>
    <scope>NUCLEOTIDE SEQUENCE</scope>
</reference>
<proteinExistence type="predicted"/>
<dbReference type="AlphaFoldDB" id="A0A8S3YC32"/>
<dbReference type="GO" id="GO:0005044">
    <property type="term" value="F:scavenger receptor activity"/>
    <property type="evidence" value="ECO:0007669"/>
    <property type="project" value="InterPro"/>
</dbReference>
<feature type="signal peptide" evidence="3">
    <location>
        <begin position="1"/>
        <end position="21"/>
    </location>
</feature>
<dbReference type="InterPro" id="IPR008979">
    <property type="entry name" value="Galactose-bd-like_sf"/>
</dbReference>
<dbReference type="Proteomes" id="UP000678393">
    <property type="component" value="Unassembled WGS sequence"/>
</dbReference>
<dbReference type="Gene3D" id="2.60.120.260">
    <property type="entry name" value="Galactose-binding domain-like"/>
    <property type="match status" value="1"/>
</dbReference>
<dbReference type="InterPro" id="IPR042635">
    <property type="entry name" value="MEGF10/SREC1/2-like"/>
</dbReference>
<name>A0A8S3YC32_9EUPU</name>
<keyword evidence="2" id="KW-0472">Membrane</keyword>
<dbReference type="PANTHER" id="PTHR24043">
    <property type="entry name" value="SCAVENGER RECEPTOR CLASS F"/>
    <property type="match status" value="1"/>
</dbReference>
<evidence type="ECO:0000256" key="3">
    <source>
        <dbReference type="SAM" id="SignalP"/>
    </source>
</evidence>
<evidence type="ECO:0000313" key="4">
    <source>
        <dbReference type="EMBL" id="CAG5114849.1"/>
    </source>
</evidence>
<evidence type="ECO:0000256" key="2">
    <source>
        <dbReference type="SAM" id="Phobius"/>
    </source>
</evidence>
<keyword evidence="2" id="KW-1133">Transmembrane helix</keyword>
<keyword evidence="3" id="KW-0732">Signal</keyword>
<keyword evidence="1" id="KW-0245">EGF-like domain</keyword>
<evidence type="ECO:0000313" key="5">
    <source>
        <dbReference type="Proteomes" id="UP000678393"/>
    </source>
</evidence>
<dbReference type="OrthoDB" id="6152005at2759"/>
<dbReference type="SUPFAM" id="SSF49785">
    <property type="entry name" value="Galactose-binding domain-like"/>
    <property type="match status" value="1"/>
</dbReference>
<dbReference type="PROSITE" id="PS51257">
    <property type="entry name" value="PROKAR_LIPOPROTEIN"/>
    <property type="match status" value="1"/>
</dbReference>
<dbReference type="Gene3D" id="2.170.300.10">
    <property type="entry name" value="Tie2 ligand-binding domain superfamily"/>
    <property type="match status" value="2"/>
</dbReference>
<accession>A0A8S3YC32</accession>
<dbReference type="EMBL" id="CAJHNH020000046">
    <property type="protein sequence ID" value="CAG5114849.1"/>
    <property type="molecule type" value="Genomic_DNA"/>
</dbReference>
<comment type="caution">
    <text evidence="4">The sequence shown here is derived from an EMBL/GenBank/DDBJ whole genome shotgun (WGS) entry which is preliminary data.</text>
</comment>
<sequence length="539" mass="59372">MKADYVAGTICFLGFLCVVFASSMTGCASSWFGPNCKYKCRCEDNNCDKDGMCTEKFTCVRGWFGPSCQYDDIAYQFGDVVELTDGNDKTCVPASVEKSTTLNLNVSFIFTWMRVVVSKPKFRSQIKAKFTSNSNATECRNRTYTTVDSITMDIHCEIADPIDEIVLSGDGVRYLCSVYVSGGRNLALKAKTEQSSTYSEQSPSTFQLNISFTSSKAVDGKTNQRLYDGFSCAMTQESPTRRQYWELTFSSPRSVHKYLIYGRTDSKDPEFRLSNISLESVDEAGNVVYDYSYTPTDSFQEVLTLIHSPQTVSRVNIHSNIFPRQLALCEVEIFGESICEAGKYGLDCENTCNCEDNTSCIISTGICPFASVIVSPTINKTCAPGTFGDDCSFKCSEFCTKNSVGVHSCKDPTGDCDEGCLNGYTESTCTERCPIGTYGKDCTQVCGPKCLEAKEPNTSSCHHASGVCLLGCQDEAFGPLCNSKVENSVRQSAGGNDTSYLNLIIGLFVGVLVLLPVLYCLRKKKPTRSHAEERNRRKP</sequence>
<dbReference type="PANTHER" id="PTHR24043:SF8">
    <property type="entry name" value="EGF-LIKE DOMAIN-CONTAINING PROTEIN"/>
    <property type="match status" value="1"/>
</dbReference>
<keyword evidence="2" id="KW-0812">Transmembrane</keyword>
<protein>
    <submittedName>
        <fullName evidence="4">Uncharacterized protein</fullName>
    </submittedName>
</protein>
<organism evidence="4 5">
    <name type="scientific">Candidula unifasciata</name>
    <dbReference type="NCBI Taxonomy" id="100452"/>
    <lineage>
        <taxon>Eukaryota</taxon>
        <taxon>Metazoa</taxon>
        <taxon>Spiralia</taxon>
        <taxon>Lophotrochozoa</taxon>
        <taxon>Mollusca</taxon>
        <taxon>Gastropoda</taxon>
        <taxon>Heterobranchia</taxon>
        <taxon>Euthyneura</taxon>
        <taxon>Panpulmonata</taxon>
        <taxon>Eupulmonata</taxon>
        <taxon>Stylommatophora</taxon>
        <taxon>Helicina</taxon>
        <taxon>Helicoidea</taxon>
        <taxon>Geomitridae</taxon>
        <taxon>Candidula</taxon>
    </lineage>
</organism>
<evidence type="ECO:0000256" key="1">
    <source>
        <dbReference type="ARBA" id="ARBA00022536"/>
    </source>
</evidence>
<feature type="transmembrane region" description="Helical" evidence="2">
    <location>
        <begin position="500"/>
        <end position="521"/>
    </location>
</feature>
<feature type="chain" id="PRO_5035837056" evidence="3">
    <location>
        <begin position="22"/>
        <end position="539"/>
    </location>
</feature>
<keyword evidence="5" id="KW-1185">Reference proteome</keyword>
<gene>
    <name evidence="4" type="ORF">CUNI_LOCUS407</name>
</gene>